<sequence length="144" mass="16525">MGKFVTIMSDRHKTKAQLLKELEALRAEVASLKCERSQASLHHSLPTQRSQEASRKQYTILLIDDSEDNRSIYRHYLTRDTNGGNTYQVVEFDNGEDVLAWCQQQIPNELKSRFIAIASIVTSYLNQSPLQCHEIFPRARSGEI</sequence>
<proteinExistence type="predicted"/>
<dbReference type="Gene3D" id="3.40.50.2300">
    <property type="match status" value="1"/>
</dbReference>
<protein>
    <submittedName>
        <fullName evidence="2">Response regulator</fullName>
    </submittedName>
</protein>
<evidence type="ECO:0000256" key="1">
    <source>
        <dbReference type="SAM" id="Coils"/>
    </source>
</evidence>
<dbReference type="InterPro" id="IPR011006">
    <property type="entry name" value="CheY-like_superfamily"/>
</dbReference>
<evidence type="ECO:0000313" key="3">
    <source>
        <dbReference type="Proteomes" id="UP001333818"/>
    </source>
</evidence>
<keyword evidence="3" id="KW-1185">Reference proteome</keyword>
<keyword evidence="1" id="KW-0175">Coiled coil</keyword>
<reference evidence="2" key="1">
    <citation type="submission" date="2024-01" db="EMBL/GenBank/DDBJ databases">
        <title>Bank of Algae and Cyanobacteria of the Azores (BACA) strain genomes.</title>
        <authorList>
            <person name="Luz R."/>
            <person name="Cordeiro R."/>
            <person name="Fonseca A."/>
            <person name="Goncalves V."/>
        </authorList>
    </citation>
    <scope>NUCLEOTIDE SEQUENCE</scope>
    <source>
        <strain evidence="2">BACA0141</strain>
    </source>
</reference>
<dbReference type="EMBL" id="JAZBJZ010000107">
    <property type="protein sequence ID" value="MEE3719036.1"/>
    <property type="molecule type" value="Genomic_DNA"/>
</dbReference>
<dbReference type="AlphaFoldDB" id="A0AAW9Q1M9"/>
<feature type="coiled-coil region" evidence="1">
    <location>
        <begin position="15"/>
        <end position="42"/>
    </location>
</feature>
<gene>
    <name evidence="2" type="ORF">V2H45_20025</name>
</gene>
<dbReference type="Proteomes" id="UP001333818">
    <property type="component" value="Unassembled WGS sequence"/>
</dbReference>
<name>A0AAW9Q1M9_9CYAN</name>
<evidence type="ECO:0000313" key="2">
    <source>
        <dbReference type="EMBL" id="MEE3719036.1"/>
    </source>
</evidence>
<comment type="caution">
    <text evidence="2">The sequence shown here is derived from an EMBL/GenBank/DDBJ whole genome shotgun (WGS) entry which is preliminary data.</text>
</comment>
<organism evidence="2 3">
    <name type="scientific">Tumidithrix elongata BACA0141</name>
    <dbReference type="NCBI Taxonomy" id="2716417"/>
    <lineage>
        <taxon>Bacteria</taxon>
        <taxon>Bacillati</taxon>
        <taxon>Cyanobacteriota</taxon>
        <taxon>Cyanophyceae</taxon>
        <taxon>Pseudanabaenales</taxon>
        <taxon>Pseudanabaenaceae</taxon>
        <taxon>Tumidithrix</taxon>
        <taxon>Tumidithrix elongata</taxon>
    </lineage>
</organism>
<accession>A0AAW9Q1M9</accession>
<dbReference type="SUPFAM" id="SSF52172">
    <property type="entry name" value="CheY-like"/>
    <property type="match status" value="1"/>
</dbReference>